<evidence type="ECO:0000313" key="2">
    <source>
        <dbReference type="Proteomes" id="UP000829196"/>
    </source>
</evidence>
<accession>A0A8T3BTF2</accession>
<sequence>MSDQSKVMFPSTDQVFAGHSLHFEAYFDGEKTLKGFPDEGIGVQCDWPDDVGEDKCSDRSRIFDDGEDESEEKIALSQYVNTGNWREMRRRKIRM</sequence>
<gene>
    <name evidence="1" type="ORF">KFK09_008021</name>
</gene>
<dbReference type="EMBL" id="JAGYWB010000006">
    <property type="protein sequence ID" value="KAI0520545.1"/>
    <property type="molecule type" value="Genomic_DNA"/>
</dbReference>
<organism evidence="1 2">
    <name type="scientific">Dendrobium nobile</name>
    <name type="common">Orchid</name>
    <dbReference type="NCBI Taxonomy" id="94219"/>
    <lineage>
        <taxon>Eukaryota</taxon>
        <taxon>Viridiplantae</taxon>
        <taxon>Streptophyta</taxon>
        <taxon>Embryophyta</taxon>
        <taxon>Tracheophyta</taxon>
        <taxon>Spermatophyta</taxon>
        <taxon>Magnoliopsida</taxon>
        <taxon>Liliopsida</taxon>
        <taxon>Asparagales</taxon>
        <taxon>Orchidaceae</taxon>
        <taxon>Epidendroideae</taxon>
        <taxon>Malaxideae</taxon>
        <taxon>Dendrobiinae</taxon>
        <taxon>Dendrobium</taxon>
    </lineage>
</organism>
<dbReference type="Proteomes" id="UP000829196">
    <property type="component" value="Unassembled WGS sequence"/>
</dbReference>
<comment type="caution">
    <text evidence="1">The sequence shown here is derived from an EMBL/GenBank/DDBJ whole genome shotgun (WGS) entry which is preliminary data.</text>
</comment>
<name>A0A8T3BTF2_DENNO</name>
<keyword evidence="2" id="KW-1185">Reference proteome</keyword>
<proteinExistence type="predicted"/>
<dbReference type="AlphaFoldDB" id="A0A8T3BTF2"/>
<reference evidence="1" key="1">
    <citation type="journal article" date="2022" name="Front. Genet.">
        <title>Chromosome-Scale Assembly of the Dendrobium nobile Genome Provides Insights Into the Molecular Mechanism of the Biosynthesis of the Medicinal Active Ingredient of Dendrobium.</title>
        <authorList>
            <person name="Xu Q."/>
            <person name="Niu S.-C."/>
            <person name="Li K.-L."/>
            <person name="Zheng P.-J."/>
            <person name="Zhang X.-J."/>
            <person name="Jia Y."/>
            <person name="Liu Y."/>
            <person name="Niu Y.-X."/>
            <person name="Yu L.-H."/>
            <person name="Chen D.-F."/>
            <person name="Zhang G.-Q."/>
        </authorList>
    </citation>
    <scope>NUCLEOTIDE SEQUENCE</scope>
    <source>
        <tissue evidence="1">Leaf</tissue>
    </source>
</reference>
<evidence type="ECO:0000313" key="1">
    <source>
        <dbReference type="EMBL" id="KAI0520545.1"/>
    </source>
</evidence>
<protein>
    <submittedName>
        <fullName evidence="1">Uncharacterized protein</fullName>
    </submittedName>
</protein>